<feature type="domain" description="DUF4123" evidence="1">
    <location>
        <begin position="4"/>
        <end position="126"/>
    </location>
</feature>
<protein>
    <submittedName>
        <fullName evidence="2">DUF4123 domain-containing protein</fullName>
    </submittedName>
</protein>
<evidence type="ECO:0000313" key="2">
    <source>
        <dbReference type="EMBL" id="MCV0326521.1"/>
    </source>
</evidence>
<dbReference type="RefSeq" id="WP_197612536.1">
    <property type="nucleotide sequence ID" value="NZ_CP155568.1"/>
</dbReference>
<evidence type="ECO:0000313" key="3">
    <source>
        <dbReference type="Proteomes" id="UP001208054"/>
    </source>
</evidence>
<evidence type="ECO:0000259" key="1">
    <source>
        <dbReference type="Pfam" id="PF13503"/>
    </source>
</evidence>
<keyword evidence="3" id="KW-1185">Reference proteome</keyword>
<reference evidence="2 3" key="1">
    <citation type="submission" date="2021-07" db="EMBL/GenBank/DDBJ databases">
        <title>Clinical implication of Pseudomonas aeruginosa: further insight on the antimicrobial resistance.</title>
        <authorList>
            <person name="Macori G."/>
            <person name="Fanning S."/>
            <person name="Alqahtani A."/>
        </authorList>
    </citation>
    <scope>NUCLEOTIDE SEQUENCE [LARGE SCALE GENOMIC DNA]</scope>
    <source>
        <strain evidence="2 3">CFS3442</strain>
    </source>
</reference>
<dbReference type="EMBL" id="JAHWBK010000015">
    <property type="protein sequence ID" value="MCV0326521.1"/>
    <property type="molecule type" value="Genomic_DNA"/>
</dbReference>
<name>A0ABT2XKQ8_9GAMM</name>
<accession>A0ABT2XKQ8</accession>
<gene>
    <name evidence="2" type="ORF">KYJ44_19585</name>
</gene>
<sequence length="146" mass="16600">MYTYLIVDCAVRSDAARTLRFYAQDLLHRSLFHGQPEAKHADVGPWLVKLDGVTTLDGWLNALEGTGDCVPCVSHLKSNRDFETVFAHLQSFLDLHLSDGSHALFRFWDPRVFTRLQCVLTREQLQGLMAPFSEWCTAKGILKNAY</sequence>
<dbReference type="Proteomes" id="UP001208054">
    <property type="component" value="Unassembled WGS sequence"/>
</dbReference>
<dbReference type="InterPro" id="IPR025391">
    <property type="entry name" value="DUF4123"/>
</dbReference>
<comment type="caution">
    <text evidence="2">The sequence shown here is derived from an EMBL/GenBank/DDBJ whole genome shotgun (WGS) entry which is preliminary data.</text>
</comment>
<organism evidence="2 3">
    <name type="scientific">Stenotrophomonas riyadhensis</name>
    <dbReference type="NCBI Taxonomy" id="2859893"/>
    <lineage>
        <taxon>Bacteria</taxon>
        <taxon>Pseudomonadati</taxon>
        <taxon>Pseudomonadota</taxon>
        <taxon>Gammaproteobacteria</taxon>
        <taxon>Lysobacterales</taxon>
        <taxon>Lysobacteraceae</taxon>
        <taxon>Stenotrophomonas</taxon>
    </lineage>
</organism>
<dbReference type="Pfam" id="PF13503">
    <property type="entry name" value="DUF4123"/>
    <property type="match status" value="1"/>
</dbReference>
<proteinExistence type="predicted"/>